<evidence type="ECO:0000256" key="1">
    <source>
        <dbReference type="SAM" id="MobiDB-lite"/>
    </source>
</evidence>
<feature type="compositionally biased region" description="Basic residues" evidence="1">
    <location>
        <begin position="395"/>
        <end position="408"/>
    </location>
</feature>
<dbReference type="Pfam" id="PF12275">
    <property type="entry name" value="DUF3616"/>
    <property type="match status" value="1"/>
</dbReference>
<comment type="caution">
    <text evidence="3">The sequence shown here is derived from an EMBL/GenBank/DDBJ whole genome shotgun (WGS) entry which is preliminary data.</text>
</comment>
<feature type="region of interest" description="Disordered" evidence="1">
    <location>
        <begin position="382"/>
        <end position="408"/>
    </location>
</feature>
<name>Q1YGQ3_AURMS</name>
<evidence type="ECO:0000313" key="3">
    <source>
        <dbReference type="EMBL" id="EAS49172.1"/>
    </source>
</evidence>
<protein>
    <recommendedName>
        <fullName evidence="2">DUF3616 domain-containing protein</fullName>
    </recommendedName>
</protein>
<evidence type="ECO:0000313" key="4">
    <source>
        <dbReference type="Proteomes" id="UP000000321"/>
    </source>
</evidence>
<sequence>MAKNRRPRLPAAQATAIDKSMALDRSRSGTVDLTFRAIDELAHVHDPIWEDVSALAVIGRSIFCTCDETATIERVVLDEAGTNAAGHANFPLGEAFELPDGPSGEMDIEGLAIADGYLWICGSHSLKRDDPEEGGLADMEDIDWDPNRGFLGRVPLIDRGDGVFEPVATIDALDGVPGRRAAMVKMSKSSKTPIRKMLAKDALIGPFVDHPCKENGLDIEGLAVQGDTVLLGLRGPVIGGHAMIVRLEMQETGSGTLKPRKLENGQRYQLQAVDLDGQAIRDLEWRGDRLLILTGATTDLEAMQSVVLIDDYDPGRPVYPAGLLARILDLPVIRGSDHAEGLATIGIGGQDRLLVAYDSPQETRTDAARRRLTTDLFEIAEAAAQSDRPAPAAKKGGKKRKARSRQHA</sequence>
<proteinExistence type="predicted"/>
<dbReference type="BioCyc" id="AURANTIMONAS:SI859A1_02773-MONOMER"/>
<reference evidence="3 4" key="1">
    <citation type="journal article" date="2008" name="Appl. Environ. Microbiol.">
        <title>Genomic insights into Mn(II) oxidation by the marine alphaproteobacterium Aurantimonas sp. strain SI85-9A1.</title>
        <authorList>
            <person name="Dick G.J."/>
            <person name="Podell S."/>
            <person name="Johnson H.A."/>
            <person name="Rivera-Espinoza Y."/>
            <person name="Bernier-Latmani R."/>
            <person name="McCarthy J.K."/>
            <person name="Torpey J.W."/>
            <person name="Clement B.G."/>
            <person name="Gaasterland T."/>
            <person name="Tebo B.M."/>
        </authorList>
    </citation>
    <scope>NUCLEOTIDE SEQUENCE [LARGE SCALE GENOMIC DNA]</scope>
    <source>
        <strain evidence="3 4">SI85-9A1</strain>
    </source>
</reference>
<dbReference type="InterPro" id="IPR022060">
    <property type="entry name" value="DUF3616"/>
</dbReference>
<keyword evidence="4" id="KW-1185">Reference proteome</keyword>
<feature type="compositionally biased region" description="Low complexity" evidence="1">
    <location>
        <begin position="382"/>
        <end position="394"/>
    </location>
</feature>
<dbReference type="Proteomes" id="UP000000321">
    <property type="component" value="Unassembled WGS sequence"/>
</dbReference>
<dbReference type="HOGENOM" id="CLU_039497_0_0_5"/>
<dbReference type="RefSeq" id="WP_009210592.1">
    <property type="nucleotide sequence ID" value="NZ_BBWP01000008.1"/>
</dbReference>
<gene>
    <name evidence="3" type="ORF">SI859A1_02773</name>
</gene>
<dbReference type="OrthoDB" id="423529at2"/>
<evidence type="ECO:0000259" key="2">
    <source>
        <dbReference type="Pfam" id="PF12275"/>
    </source>
</evidence>
<organism evidence="3 4">
    <name type="scientific">Aurantimonas manganoxydans (strain ATCC BAA-1229 / DSM 21871 / SI85-9A1)</name>
    <dbReference type="NCBI Taxonomy" id="287752"/>
    <lineage>
        <taxon>Bacteria</taxon>
        <taxon>Pseudomonadati</taxon>
        <taxon>Pseudomonadota</taxon>
        <taxon>Alphaproteobacteria</taxon>
        <taxon>Hyphomicrobiales</taxon>
        <taxon>Aurantimonadaceae</taxon>
        <taxon>Aurantimonas</taxon>
    </lineage>
</organism>
<feature type="domain" description="DUF3616" evidence="2">
    <location>
        <begin position="51"/>
        <end position="369"/>
    </location>
</feature>
<dbReference type="AlphaFoldDB" id="Q1YGQ3"/>
<accession>Q1YGQ3</accession>
<dbReference type="EMBL" id="AAPJ01000005">
    <property type="protein sequence ID" value="EAS49172.1"/>
    <property type="molecule type" value="Genomic_DNA"/>
</dbReference>